<sequence>GWTTTHGFFIQMGGFTLYEGSKVIGVLSPERLELLLRLKAIRMPSVTEKEIQDRSKGDGLSKSIVVIQTTWFIAQCIARRVQGLTTTEIELVTLAIAILNCIMYFLWWNKPLNVLSTVSVDLLSPEPPTEPLLELPTALYYSPQTSLPQAVINIVRRMRDILSSCAVGPSRTRVNTFYAYDFTPTMQEQLATFTILPCIGTLFGTIHCAGWNFFFPSLAEANIWRLSSTVITAVPIIWSGTAILGIVDEHDHYDCLSSILAATIILPTAALMPVYILARLVLLVEALISLRNLPQAAYAVVEWTLFLPHV</sequence>
<dbReference type="Proteomes" id="UP000027222">
    <property type="component" value="Unassembled WGS sequence"/>
</dbReference>
<feature type="transmembrane region" description="Helical" evidence="1">
    <location>
        <begin position="190"/>
        <end position="214"/>
    </location>
</feature>
<dbReference type="STRING" id="685588.A0A067T012"/>
<dbReference type="PANTHER" id="PTHR35043">
    <property type="entry name" value="TRANSCRIPTION FACTOR DOMAIN-CONTAINING PROTEIN"/>
    <property type="match status" value="1"/>
</dbReference>
<dbReference type="PANTHER" id="PTHR35043:SF7">
    <property type="entry name" value="TRANSCRIPTION FACTOR DOMAIN-CONTAINING PROTEIN"/>
    <property type="match status" value="1"/>
</dbReference>
<protein>
    <submittedName>
        <fullName evidence="2">Uncharacterized protein</fullName>
    </submittedName>
</protein>
<evidence type="ECO:0000313" key="2">
    <source>
        <dbReference type="EMBL" id="KDR73284.1"/>
    </source>
</evidence>
<feature type="transmembrane region" description="Helical" evidence="1">
    <location>
        <begin position="226"/>
        <end position="247"/>
    </location>
</feature>
<dbReference type="AlphaFoldDB" id="A0A067T012"/>
<accession>A0A067T012</accession>
<proteinExistence type="predicted"/>
<keyword evidence="1" id="KW-0812">Transmembrane</keyword>
<keyword evidence="1" id="KW-0472">Membrane</keyword>
<evidence type="ECO:0000256" key="1">
    <source>
        <dbReference type="SAM" id="Phobius"/>
    </source>
</evidence>
<dbReference type="OrthoDB" id="9451547at2759"/>
<gene>
    <name evidence="2" type="ORF">GALMADRAFT_72624</name>
</gene>
<keyword evidence="1" id="KW-1133">Transmembrane helix</keyword>
<feature type="transmembrane region" description="Helical" evidence="1">
    <location>
        <begin position="259"/>
        <end position="282"/>
    </location>
</feature>
<dbReference type="HOGENOM" id="CLU_022883_6_0_1"/>
<reference evidence="3" key="1">
    <citation type="journal article" date="2014" name="Proc. Natl. Acad. Sci. U.S.A.">
        <title>Extensive sampling of basidiomycete genomes demonstrates inadequacy of the white-rot/brown-rot paradigm for wood decay fungi.</title>
        <authorList>
            <person name="Riley R."/>
            <person name="Salamov A.A."/>
            <person name="Brown D.W."/>
            <person name="Nagy L.G."/>
            <person name="Floudas D."/>
            <person name="Held B.W."/>
            <person name="Levasseur A."/>
            <person name="Lombard V."/>
            <person name="Morin E."/>
            <person name="Otillar R."/>
            <person name="Lindquist E.A."/>
            <person name="Sun H."/>
            <person name="LaButti K.M."/>
            <person name="Schmutz J."/>
            <person name="Jabbour D."/>
            <person name="Luo H."/>
            <person name="Baker S.E."/>
            <person name="Pisabarro A.G."/>
            <person name="Walton J.D."/>
            <person name="Blanchette R.A."/>
            <person name="Henrissat B."/>
            <person name="Martin F."/>
            <person name="Cullen D."/>
            <person name="Hibbett D.S."/>
            <person name="Grigoriev I.V."/>
        </authorList>
    </citation>
    <scope>NUCLEOTIDE SEQUENCE [LARGE SCALE GENOMIC DNA]</scope>
    <source>
        <strain evidence="3">CBS 339.88</strain>
    </source>
</reference>
<name>A0A067T012_GALM3</name>
<organism evidence="2 3">
    <name type="scientific">Galerina marginata (strain CBS 339.88)</name>
    <dbReference type="NCBI Taxonomy" id="685588"/>
    <lineage>
        <taxon>Eukaryota</taxon>
        <taxon>Fungi</taxon>
        <taxon>Dikarya</taxon>
        <taxon>Basidiomycota</taxon>
        <taxon>Agaricomycotina</taxon>
        <taxon>Agaricomycetes</taxon>
        <taxon>Agaricomycetidae</taxon>
        <taxon>Agaricales</taxon>
        <taxon>Agaricineae</taxon>
        <taxon>Strophariaceae</taxon>
        <taxon>Galerina</taxon>
    </lineage>
</organism>
<feature type="non-terminal residue" evidence="2">
    <location>
        <position position="1"/>
    </location>
</feature>
<dbReference type="EMBL" id="KL142386">
    <property type="protein sequence ID" value="KDR73284.1"/>
    <property type="molecule type" value="Genomic_DNA"/>
</dbReference>
<feature type="transmembrane region" description="Helical" evidence="1">
    <location>
        <begin position="89"/>
        <end position="107"/>
    </location>
</feature>
<keyword evidence="3" id="KW-1185">Reference proteome</keyword>
<evidence type="ECO:0000313" key="3">
    <source>
        <dbReference type="Proteomes" id="UP000027222"/>
    </source>
</evidence>